<dbReference type="AlphaFoldDB" id="M4C406"/>
<reference evidence="2" key="1">
    <citation type="journal article" date="2010" name="Science">
        <title>Signatures of adaptation to obligate biotrophy in the Hyaloperonospora arabidopsidis genome.</title>
        <authorList>
            <person name="Baxter L."/>
            <person name="Tripathy S."/>
            <person name="Ishaque N."/>
            <person name="Boot N."/>
            <person name="Cabral A."/>
            <person name="Kemen E."/>
            <person name="Thines M."/>
            <person name="Ah-Fong A."/>
            <person name="Anderson R."/>
            <person name="Badejoko W."/>
            <person name="Bittner-Eddy P."/>
            <person name="Boore J.L."/>
            <person name="Chibucos M.C."/>
            <person name="Coates M."/>
            <person name="Dehal P."/>
            <person name="Delehaunty K."/>
            <person name="Dong S."/>
            <person name="Downton P."/>
            <person name="Dumas B."/>
            <person name="Fabro G."/>
            <person name="Fronick C."/>
            <person name="Fuerstenberg S.I."/>
            <person name="Fulton L."/>
            <person name="Gaulin E."/>
            <person name="Govers F."/>
            <person name="Hughes L."/>
            <person name="Humphray S."/>
            <person name="Jiang R.H."/>
            <person name="Judelson H."/>
            <person name="Kamoun S."/>
            <person name="Kyung K."/>
            <person name="Meijer H."/>
            <person name="Minx P."/>
            <person name="Morris P."/>
            <person name="Nelson J."/>
            <person name="Phuntumart V."/>
            <person name="Qutob D."/>
            <person name="Rehmany A."/>
            <person name="Rougon-Cardoso A."/>
            <person name="Ryden P."/>
            <person name="Torto-Alalibo T."/>
            <person name="Studholme D."/>
            <person name="Wang Y."/>
            <person name="Win J."/>
            <person name="Wood J."/>
            <person name="Clifton S.W."/>
            <person name="Rogers J."/>
            <person name="Van den Ackerveken G."/>
            <person name="Jones J.D."/>
            <person name="McDowell J.M."/>
            <person name="Beynon J."/>
            <person name="Tyler B.M."/>
        </authorList>
    </citation>
    <scope>NUCLEOTIDE SEQUENCE [LARGE SCALE GENOMIC DNA]</scope>
    <source>
        <strain evidence="2">Emoy2</strain>
    </source>
</reference>
<proteinExistence type="predicted"/>
<dbReference type="VEuPathDB" id="FungiDB:HpaG813824"/>
<sequence length="60" mass="7248">MVRRPGEQVRRLVRDDHFVDKTKGIRWINDEVLWGRKIHSFHDRNIEINDVTRASFMSVD</sequence>
<name>M4C406_HYAAE</name>
<evidence type="ECO:0000313" key="2">
    <source>
        <dbReference type="Proteomes" id="UP000011713"/>
    </source>
</evidence>
<protein>
    <submittedName>
        <fullName evidence="1">Uncharacterized protein</fullName>
    </submittedName>
</protein>
<reference evidence="1" key="2">
    <citation type="submission" date="2015-06" db="UniProtKB">
        <authorList>
            <consortium name="EnsemblProtists"/>
        </authorList>
    </citation>
    <scope>IDENTIFICATION</scope>
    <source>
        <strain evidence="1">Emoy2</strain>
    </source>
</reference>
<dbReference type="EnsemblProtists" id="HpaT813824">
    <property type="protein sequence ID" value="HpaP813824"/>
    <property type="gene ID" value="HpaG813824"/>
</dbReference>
<accession>M4C406</accession>
<dbReference type="InParanoid" id="M4C406"/>
<dbReference type="HOGENOM" id="CLU_2946574_0_0_1"/>
<evidence type="ECO:0000313" key="1">
    <source>
        <dbReference type="EnsemblProtists" id="HpaP813824"/>
    </source>
</evidence>
<dbReference type="EMBL" id="ABWE02002907">
    <property type="status" value="NOT_ANNOTATED_CDS"/>
    <property type="molecule type" value="Genomic_DNA"/>
</dbReference>
<dbReference type="Proteomes" id="UP000011713">
    <property type="component" value="Unassembled WGS sequence"/>
</dbReference>
<organism evidence="1 2">
    <name type="scientific">Hyaloperonospora arabidopsidis (strain Emoy2)</name>
    <name type="common">Downy mildew agent</name>
    <name type="synonym">Peronospora arabidopsidis</name>
    <dbReference type="NCBI Taxonomy" id="559515"/>
    <lineage>
        <taxon>Eukaryota</taxon>
        <taxon>Sar</taxon>
        <taxon>Stramenopiles</taxon>
        <taxon>Oomycota</taxon>
        <taxon>Peronosporomycetes</taxon>
        <taxon>Peronosporales</taxon>
        <taxon>Peronosporaceae</taxon>
        <taxon>Hyaloperonospora</taxon>
    </lineage>
</organism>
<keyword evidence="2" id="KW-1185">Reference proteome</keyword>